<keyword evidence="7" id="KW-1185">Reference proteome</keyword>
<feature type="domain" description="Carboxylesterase type B" evidence="5">
    <location>
        <begin position="27"/>
        <end position="552"/>
    </location>
</feature>
<keyword evidence="2 4" id="KW-0732">Signal</keyword>
<reference evidence="6" key="1">
    <citation type="submission" date="2021-03" db="EMBL/GenBank/DDBJ databases">
        <authorList>
            <person name="Bekaert M."/>
        </authorList>
    </citation>
    <scope>NUCLEOTIDE SEQUENCE</scope>
</reference>
<dbReference type="Pfam" id="PF00135">
    <property type="entry name" value="COesterase"/>
    <property type="match status" value="1"/>
</dbReference>
<evidence type="ECO:0000256" key="1">
    <source>
        <dbReference type="ARBA" id="ARBA00005964"/>
    </source>
</evidence>
<gene>
    <name evidence="6" type="ORF">MEDL_48646</name>
</gene>
<evidence type="ECO:0000313" key="6">
    <source>
        <dbReference type="EMBL" id="CAG2236092.1"/>
    </source>
</evidence>
<feature type="signal peptide" evidence="4">
    <location>
        <begin position="1"/>
        <end position="22"/>
    </location>
</feature>
<organism evidence="6 7">
    <name type="scientific">Mytilus edulis</name>
    <name type="common">Blue mussel</name>
    <dbReference type="NCBI Taxonomy" id="6550"/>
    <lineage>
        <taxon>Eukaryota</taxon>
        <taxon>Metazoa</taxon>
        <taxon>Spiralia</taxon>
        <taxon>Lophotrochozoa</taxon>
        <taxon>Mollusca</taxon>
        <taxon>Bivalvia</taxon>
        <taxon>Autobranchia</taxon>
        <taxon>Pteriomorphia</taxon>
        <taxon>Mytilida</taxon>
        <taxon>Mytiloidea</taxon>
        <taxon>Mytilidae</taxon>
        <taxon>Mytilinae</taxon>
        <taxon>Mytilus</taxon>
    </lineage>
</organism>
<dbReference type="PROSITE" id="PS00122">
    <property type="entry name" value="CARBOXYLESTERASE_B_1"/>
    <property type="match status" value="1"/>
</dbReference>
<evidence type="ECO:0000259" key="5">
    <source>
        <dbReference type="Pfam" id="PF00135"/>
    </source>
</evidence>
<protein>
    <recommendedName>
        <fullName evidence="4">Carboxylic ester hydrolase</fullName>
        <ecNumber evidence="4">3.1.1.-</ecNumber>
    </recommendedName>
</protein>
<dbReference type="EC" id="3.1.1.-" evidence="4"/>
<evidence type="ECO:0000256" key="2">
    <source>
        <dbReference type="ARBA" id="ARBA00022729"/>
    </source>
</evidence>
<proteinExistence type="inferred from homology"/>
<name>A0A8S3U5X5_MYTED</name>
<evidence type="ECO:0000256" key="4">
    <source>
        <dbReference type="RuleBase" id="RU361235"/>
    </source>
</evidence>
<comment type="similarity">
    <text evidence="1 4">Belongs to the type-B carboxylesterase/lipase family.</text>
</comment>
<dbReference type="InterPro" id="IPR019826">
    <property type="entry name" value="Carboxylesterase_B_AS"/>
</dbReference>
<dbReference type="AlphaFoldDB" id="A0A8S3U5X5"/>
<dbReference type="InterPro" id="IPR019819">
    <property type="entry name" value="Carboxylesterase_B_CS"/>
</dbReference>
<dbReference type="OrthoDB" id="408631at2759"/>
<dbReference type="InterPro" id="IPR029058">
    <property type="entry name" value="AB_hydrolase_fold"/>
</dbReference>
<sequence length="574" mass="63909">MRPATMEHLLTFVSLMVSSVNSEYIVTVQTNLGPVKGIASTVSFDNNTHAYTVFKKIPYAKPPVGDLRFKDPASYGPWNGTLDATQFGPSCYQQYTPGYDGFLPNLKLSEDCLFLNIYVPSSASVNNKKSVMIWIHGGGYVVGQGMFYDGSFLSTIGDVIVVTLNYRLDVFGFFTTSDGMAGGNYGFNDQRKAIQWVNDNIESFGGDTQSITLFGESAGGFSVGLQAIYPANKGLFHRIIEQSGTGNSFFSDTPKHFLGSEMVIQSLNCSNGTPSERTLCMQSKSAEEILNASISLPVFGSGSLDIHEISYWAPYFKKDPRKLMRNPRSPAVEFFRSLDVIIGTCESEGTLLLQQLELFQNKLPFNLSQGITSDFMCKHIVQPLTEDLYNNSTAIRSAMCQKYQNKSSIADQGQNVINLFSDLFFHSPAVQSLNIHAINNNTTKQFQYVNERRSIFSSFLGRYPWFKGAGHGDELPYIFPFQLPSLPSATDDDISFSLKMMKYWSNFAKTGNVNGNGVPEWPEYDLVTKKYSLLDVNPVIQNNLYKDRMDFWLTQIPALKSGTTPCTTPECIFG</sequence>
<dbReference type="EMBL" id="CAJPWZ010002341">
    <property type="protein sequence ID" value="CAG2236092.1"/>
    <property type="molecule type" value="Genomic_DNA"/>
</dbReference>
<dbReference type="InterPro" id="IPR051093">
    <property type="entry name" value="Neuroligin/BSAL"/>
</dbReference>
<dbReference type="SUPFAM" id="SSF53474">
    <property type="entry name" value="alpha/beta-Hydrolases"/>
    <property type="match status" value="1"/>
</dbReference>
<dbReference type="GO" id="GO:0016787">
    <property type="term" value="F:hydrolase activity"/>
    <property type="evidence" value="ECO:0007669"/>
    <property type="project" value="UniProtKB-KW"/>
</dbReference>
<keyword evidence="3 4" id="KW-0378">Hydrolase</keyword>
<dbReference type="PROSITE" id="PS00941">
    <property type="entry name" value="CARBOXYLESTERASE_B_2"/>
    <property type="match status" value="1"/>
</dbReference>
<dbReference type="InterPro" id="IPR002018">
    <property type="entry name" value="CarbesteraseB"/>
</dbReference>
<dbReference type="Proteomes" id="UP000683360">
    <property type="component" value="Unassembled WGS sequence"/>
</dbReference>
<comment type="caution">
    <text evidence="6">The sequence shown here is derived from an EMBL/GenBank/DDBJ whole genome shotgun (WGS) entry which is preliminary data.</text>
</comment>
<dbReference type="PANTHER" id="PTHR43903">
    <property type="entry name" value="NEUROLIGIN"/>
    <property type="match status" value="1"/>
</dbReference>
<evidence type="ECO:0000256" key="3">
    <source>
        <dbReference type="ARBA" id="ARBA00022801"/>
    </source>
</evidence>
<evidence type="ECO:0000313" key="7">
    <source>
        <dbReference type="Proteomes" id="UP000683360"/>
    </source>
</evidence>
<dbReference type="Gene3D" id="3.40.50.1820">
    <property type="entry name" value="alpha/beta hydrolase"/>
    <property type="match status" value="1"/>
</dbReference>
<accession>A0A8S3U5X5</accession>
<feature type="chain" id="PRO_5035967652" description="Carboxylic ester hydrolase" evidence="4">
    <location>
        <begin position="23"/>
        <end position="574"/>
    </location>
</feature>